<dbReference type="RefSeq" id="WP_046438490.1">
    <property type="nucleotide sequence ID" value="NZ_JAQMLV010000011.1"/>
</dbReference>
<keyword evidence="2 6" id="KW-0489">Methyltransferase</keyword>
<evidence type="ECO:0000256" key="2">
    <source>
        <dbReference type="ARBA" id="ARBA00022603"/>
    </source>
</evidence>
<dbReference type="Gene3D" id="3.40.50.150">
    <property type="entry name" value="Vaccinia Virus protein VP39"/>
    <property type="match status" value="1"/>
</dbReference>
<evidence type="ECO:0000256" key="1">
    <source>
        <dbReference type="ARBA" id="ARBA00011975"/>
    </source>
</evidence>
<evidence type="ECO:0000256" key="4">
    <source>
        <dbReference type="ARBA" id="ARBA00022691"/>
    </source>
</evidence>
<keyword evidence="5" id="KW-0680">Restriction system</keyword>
<evidence type="ECO:0000313" key="7">
    <source>
        <dbReference type="EMBL" id="MDB8745120.1"/>
    </source>
</evidence>
<feature type="active site" evidence="6">
    <location>
        <position position="73"/>
    </location>
</feature>
<accession>A0AAW6EAW4</accession>
<comment type="caution">
    <text evidence="7">The sequence shown here is derived from an EMBL/GenBank/DDBJ whole genome shotgun (WGS) entry which is preliminary data.</text>
</comment>
<dbReference type="PANTHER" id="PTHR23068:SF25">
    <property type="entry name" value="DNA (CYTOSINE-5)-METHYLTRANSFERASE DRM2"/>
    <property type="match status" value="1"/>
</dbReference>
<comment type="similarity">
    <text evidence="6">Belongs to the class I-like SAM-binding methyltransferase superfamily. C5-methyltransferase family.</text>
</comment>
<keyword evidence="4 6" id="KW-0949">S-adenosyl-L-methionine</keyword>
<dbReference type="AlphaFoldDB" id="A0AAW6EAW4"/>
<evidence type="ECO:0000256" key="3">
    <source>
        <dbReference type="ARBA" id="ARBA00022679"/>
    </source>
</evidence>
<dbReference type="SUPFAM" id="SSF53335">
    <property type="entry name" value="S-adenosyl-L-methionine-dependent methyltransferases"/>
    <property type="match status" value="1"/>
</dbReference>
<dbReference type="PROSITE" id="PS51679">
    <property type="entry name" value="SAM_MT_C5"/>
    <property type="match status" value="1"/>
</dbReference>
<protein>
    <recommendedName>
        <fullName evidence="1">DNA (cytosine-5-)-methyltransferase</fullName>
        <ecNumber evidence="1">2.1.1.37</ecNumber>
    </recommendedName>
</protein>
<dbReference type="GO" id="GO:0009307">
    <property type="term" value="P:DNA restriction-modification system"/>
    <property type="evidence" value="ECO:0007669"/>
    <property type="project" value="UniProtKB-KW"/>
</dbReference>
<dbReference type="Pfam" id="PF00145">
    <property type="entry name" value="DNA_methylase"/>
    <property type="match status" value="1"/>
</dbReference>
<gene>
    <name evidence="7" type="ORF">PNU62_08850</name>
</gene>
<dbReference type="Gene3D" id="3.90.120.10">
    <property type="entry name" value="DNA Methylase, subunit A, domain 2"/>
    <property type="match status" value="1"/>
</dbReference>
<organism evidence="7 8">
    <name type="scientific">Ruminococcus bicirculans</name>
    <name type="common">ex Wegman et al. 2014</name>
    <dbReference type="NCBI Taxonomy" id="1160721"/>
    <lineage>
        <taxon>Bacteria</taxon>
        <taxon>Bacillati</taxon>
        <taxon>Bacillota</taxon>
        <taxon>Clostridia</taxon>
        <taxon>Eubacteriales</taxon>
        <taxon>Oscillospiraceae</taxon>
        <taxon>Ruminococcus</taxon>
    </lineage>
</organism>
<dbReference type="EC" id="2.1.1.37" evidence="1"/>
<dbReference type="GO" id="GO:0032259">
    <property type="term" value="P:methylation"/>
    <property type="evidence" value="ECO:0007669"/>
    <property type="project" value="UniProtKB-KW"/>
</dbReference>
<keyword evidence="3 6" id="KW-0808">Transferase</keyword>
<evidence type="ECO:0000256" key="6">
    <source>
        <dbReference type="PROSITE-ProRule" id="PRU01016"/>
    </source>
</evidence>
<evidence type="ECO:0000256" key="5">
    <source>
        <dbReference type="ARBA" id="ARBA00022747"/>
    </source>
</evidence>
<reference evidence="7" key="1">
    <citation type="submission" date="2023-01" db="EMBL/GenBank/DDBJ databases">
        <title>Human gut microbiome strain richness.</title>
        <authorList>
            <person name="Chen-Liaw A."/>
        </authorList>
    </citation>
    <scope>NUCLEOTIDE SEQUENCE</scope>
    <source>
        <strain evidence="7">1001275st1_F4_1001275B_160808</strain>
    </source>
</reference>
<dbReference type="PANTHER" id="PTHR23068">
    <property type="entry name" value="DNA CYTOSINE-5- -METHYLTRANSFERASE 3-RELATED"/>
    <property type="match status" value="1"/>
</dbReference>
<dbReference type="Proteomes" id="UP001211015">
    <property type="component" value="Unassembled WGS sequence"/>
</dbReference>
<dbReference type="GO" id="GO:0003886">
    <property type="term" value="F:DNA (cytosine-5-)-methyltransferase activity"/>
    <property type="evidence" value="ECO:0007669"/>
    <property type="project" value="UniProtKB-EC"/>
</dbReference>
<dbReference type="InterPro" id="IPR001525">
    <property type="entry name" value="C5_MeTfrase"/>
</dbReference>
<proteinExistence type="inferred from homology"/>
<dbReference type="EMBL" id="JAQMLV010000011">
    <property type="protein sequence ID" value="MDB8745120.1"/>
    <property type="molecule type" value="Genomic_DNA"/>
</dbReference>
<sequence>MKVLSLFDGISCGMLALQRAGIPVECYDAFEIDKYAVTVSKRNFPVIVHHGNVYDGDFTQFQGYDLLLGGSPCTYWSIAKKDREVDCNGEGFRLFKEYVRALEESGCKYFLYENNYSVHQCIKDEITRVLGVEPIMINSALVSAQNRKRCYWTNIPFTSFPEDKGILLKDVLESGLPWQDKSYCMTASYDGAVLYNTLERKQRTMVAEPIPINTYQGTDKSRTVMAGYHKYGEATIIKNSGFNGGTTAVAMPMGAAQRGRYVDGEKTEQHIEFREDGKSNCLTTVQKDSLVCSPVRVGQYGKGGQGQRIYSVVGKSVTLSANGGGQGAKTGLYKIDLPDGDYVIRKLTPVEAERLQTLPDNYTAGISNTQRYKCIGNGWTVDVITHILGGLHDA</sequence>
<dbReference type="InterPro" id="IPR018117">
    <property type="entry name" value="C5_DNA_meth_AS"/>
</dbReference>
<dbReference type="InterPro" id="IPR050390">
    <property type="entry name" value="C5-Methyltransferase"/>
</dbReference>
<evidence type="ECO:0000313" key="8">
    <source>
        <dbReference type="Proteomes" id="UP001211015"/>
    </source>
</evidence>
<dbReference type="InterPro" id="IPR029063">
    <property type="entry name" value="SAM-dependent_MTases_sf"/>
</dbReference>
<name>A0AAW6EAW4_9FIRM</name>
<dbReference type="PROSITE" id="PS00094">
    <property type="entry name" value="C5_MTASE_1"/>
    <property type="match status" value="1"/>
</dbReference>